<evidence type="ECO:0000256" key="1">
    <source>
        <dbReference type="ARBA" id="ARBA00004651"/>
    </source>
</evidence>
<dbReference type="Gene3D" id="1.20.1250.20">
    <property type="entry name" value="MFS general substrate transporter like domains"/>
    <property type="match status" value="2"/>
</dbReference>
<dbReference type="PANTHER" id="PTHR43414">
    <property type="entry name" value="MULTIDRUG RESISTANCE PROTEIN MDTG"/>
    <property type="match status" value="1"/>
</dbReference>
<evidence type="ECO:0000256" key="3">
    <source>
        <dbReference type="ARBA" id="ARBA00022475"/>
    </source>
</evidence>
<keyword evidence="5 7" id="KW-1133">Transmembrane helix</keyword>
<comment type="caution">
    <text evidence="9">The sequence shown here is derived from an EMBL/GenBank/DDBJ whole genome shotgun (WGS) entry which is preliminary data.</text>
</comment>
<dbReference type="PRINTS" id="PR01035">
    <property type="entry name" value="TCRTETA"/>
</dbReference>
<evidence type="ECO:0000256" key="5">
    <source>
        <dbReference type="ARBA" id="ARBA00022989"/>
    </source>
</evidence>
<reference evidence="9 10" key="1">
    <citation type="submission" date="2015-12" db="EMBL/GenBank/DDBJ databases">
        <title>Draft genome of Thermovenabulum gondwanense isolated from a red thermophilic microbial mat colonisisng an outflow channel of a bore well.</title>
        <authorList>
            <person name="Patel B.K."/>
        </authorList>
    </citation>
    <scope>NUCLEOTIDE SEQUENCE [LARGE SCALE GENOMIC DNA]</scope>
    <source>
        <strain evidence="9 10">R270</strain>
    </source>
</reference>
<evidence type="ECO:0000313" key="10">
    <source>
        <dbReference type="Proteomes" id="UP000075737"/>
    </source>
</evidence>
<dbReference type="OrthoDB" id="65739at2"/>
<dbReference type="AlphaFoldDB" id="A0A162MHX5"/>
<feature type="transmembrane region" description="Helical" evidence="7">
    <location>
        <begin position="339"/>
        <end position="360"/>
    </location>
</feature>
<keyword evidence="6 7" id="KW-0472">Membrane</keyword>
<feature type="domain" description="Major facilitator superfamily (MFS) profile" evidence="8">
    <location>
        <begin position="13"/>
        <end position="392"/>
    </location>
</feature>
<keyword evidence="3" id="KW-1003">Cell membrane</keyword>
<accession>A0A162MHX5</accession>
<proteinExistence type="predicted"/>
<evidence type="ECO:0000259" key="8">
    <source>
        <dbReference type="PROSITE" id="PS50850"/>
    </source>
</evidence>
<evidence type="ECO:0000256" key="7">
    <source>
        <dbReference type="SAM" id="Phobius"/>
    </source>
</evidence>
<dbReference type="GO" id="GO:0022857">
    <property type="term" value="F:transmembrane transporter activity"/>
    <property type="evidence" value="ECO:0007669"/>
    <property type="project" value="InterPro"/>
</dbReference>
<dbReference type="EMBL" id="LOHZ01000030">
    <property type="protein sequence ID" value="KYO66110.1"/>
    <property type="molecule type" value="Genomic_DNA"/>
</dbReference>
<evidence type="ECO:0000313" key="9">
    <source>
        <dbReference type="EMBL" id="KYO66110.1"/>
    </source>
</evidence>
<feature type="transmembrane region" description="Helical" evidence="7">
    <location>
        <begin position="14"/>
        <end position="36"/>
    </location>
</feature>
<dbReference type="InterPro" id="IPR020846">
    <property type="entry name" value="MFS_dom"/>
</dbReference>
<feature type="transmembrane region" description="Helical" evidence="7">
    <location>
        <begin position="171"/>
        <end position="193"/>
    </location>
</feature>
<dbReference type="Proteomes" id="UP000075737">
    <property type="component" value="Unassembled WGS sequence"/>
</dbReference>
<gene>
    <name evidence="9" type="primary">tetA</name>
    <name evidence="9" type="ORF">ATZ99_13020</name>
</gene>
<organism evidence="9 10">
    <name type="scientific">Thermovenabulum gondwanense</name>
    <dbReference type="NCBI Taxonomy" id="520767"/>
    <lineage>
        <taxon>Bacteria</taxon>
        <taxon>Bacillati</taxon>
        <taxon>Bacillota</taxon>
        <taxon>Clostridia</taxon>
        <taxon>Thermosediminibacterales</taxon>
        <taxon>Thermosediminibacteraceae</taxon>
        <taxon>Thermovenabulum</taxon>
    </lineage>
</organism>
<evidence type="ECO:0000256" key="4">
    <source>
        <dbReference type="ARBA" id="ARBA00022692"/>
    </source>
</evidence>
<dbReference type="SUPFAM" id="SSF103473">
    <property type="entry name" value="MFS general substrate transporter"/>
    <property type="match status" value="1"/>
</dbReference>
<comment type="subcellular location">
    <subcellularLocation>
        <location evidence="1">Cell membrane</location>
        <topology evidence="1">Multi-pass membrane protein</topology>
    </subcellularLocation>
</comment>
<keyword evidence="10" id="KW-1185">Reference proteome</keyword>
<feature type="transmembrane region" description="Helical" evidence="7">
    <location>
        <begin position="248"/>
        <end position="271"/>
    </location>
</feature>
<evidence type="ECO:0000256" key="2">
    <source>
        <dbReference type="ARBA" id="ARBA00022448"/>
    </source>
</evidence>
<dbReference type="GO" id="GO:0005886">
    <property type="term" value="C:plasma membrane"/>
    <property type="evidence" value="ECO:0007669"/>
    <property type="project" value="UniProtKB-SubCell"/>
</dbReference>
<dbReference type="PROSITE" id="PS50850">
    <property type="entry name" value="MFS"/>
    <property type="match status" value="1"/>
</dbReference>
<feature type="transmembrane region" description="Helical" evidence="7">
    <location>
        <begin position="106"/>
        <end position="128"/>
    </location>
</feature>
<evidence type="ECO:0000256" key="6">
    <source>
        <dbReference type="ARBA" id="ARBA00023136"/>
    </source>
</evidence>
<feature type="transmembrane region" description="Helical" evidence="7">
    <location>
        <begin position="366"/>
        <end position="387"/>
    </location>
</feature>
<feature type="transmembrane region" description="Helical" evidence="7">
    <location>
        <begin position="214"/>
        <end position="236"/>
    </location>
</feature>
<dbReference type="InterPro" id="IPR011701">
    <property type="entry name" value="MFS"/>
</dbReference>
<keyword evidence="2" id="KW-0813">Transport</keyword>
<protein>
    <submittedName>
        <fullName evidence="9">Tetracycline resistance protein, class C</fullName>
    </submittedName>
</protein>
<dbReference type="PANTHER" id="PTHR43414:SF6">
    <property type="entry name" value="MULTIDRUG RESISTANCE PROTEIN MDTG"/>
    <property type="match status" value="1"/>
</dbReference>
<name>A0A162MHX5_9FIRM</name>
<feature type="transmembrane region" description="Helical" evidence="7">
    <location>
        <begin position="140"/>
        <end position="165"/>
    </location>
</feature>
<feature type="transmembrane region" description="Helical" evidence="7">
    <location>
        <begin position="48"/>
        <end position="70"/>
    </location>
</feature>
<keyword evidence="4 7" id="KW-0812">Transmembrane</keyword>
<dbReference type="RefSeq" id="WP_068748426.1">
    <property type="nucleotide sequence ID" value="NZ_LOHZ01000030.1"/>
</dbReference>
<dbReference type="STRING" id="520767.ATZ99_13020"/>
<dbReference type="Pfam" id="PF07690">
    <property type="entry name" value="MFS_1"/>
    <property type="match status" value="1"/>
</dbReference>
<feature type="transmembrane region" description="Helical" evidence="7">
    <location>
        <begin position="309"/>
        <end position="327"/>
    </location>
</feature>
<feature type="transmembrane region" description="Helical" evidence="7">
    <location>
        <begin position="283"/>
        <end position="303"/>
    </location>
</feature>
<dbReference type="InterPro" id="IPR001958">
    <property type="entry name" value="Tet-R_TetA/multi-R_MdtG-like"/>
</dbReference>
<feature type="transmembrane region" description="Helical" evidence="7">
    <location>
        <begin position="82"/>
        <end position="100"/>
    </location>
</feature>
<dbReference type="InterPro" id="IPR036259">
    <property type="entry name" value="MFS_trans_sf"/>
</dbReference>
<sequence>MNLPLNLSNQIKKLYIISFGVFIAQLAFSSMTPFLPDLLLDMGVTQNITTWSGLIYSANSLMFGIMAPIWGAISDRYGKKPMMARAGLVMGIIYFLMAGAKTPTQLLFLRALNGTFSGYIPAAITFIASVSTPDNLSYNLAIINAAAAVGTITGPLAGGITAKVMGIRKSIAFNGILLLIAGILPYITGIKDVKTEKPKSSMAKSIADTLKNRKLLIVYSVGIFVQAALMGILPAVTLLMHKISPENASLYTGLVFSITGISTAIASPFLGKAKYSASYLYRIGLAGSALLTALQGFAGSFLYLFVVRFLFGFFNAAVTIAGNVLIAKAGTAENQGSSFGVYNGLMSIGLVMGSMIGGFLGDSFGITFTFLGGGLMFLIAFVLSFLIKEEKEEGSF</sequence>